<feature type="compositionally biased region" description="Polar residues" evidence="1">
    <location>
        <begin position="49"/>
        <end position="59"/>
    </location>
</feature>
<sequence>MRNIIVGTVAAALMAASASQAFAAPSRHHVRKEMAASAEVRSARHAIEQPSQPGWQYSGWSAPAGR</sequence>
<proteinExistence type="predicted"/>
<keyword evidence="2" id="KW-0732">Signal</keyword>
<evidence type="ECO:0008006" key="5">
    <source>
        <dbReference type="Google" id="ProtNLM"/>
    </source>
</evidence>
<reference evidence="3" key="1">
    <citation type="submission" date="2021-12" db="EMBL/GenBank/DDBJ databases">
        <title>Bradyrhizobium xenonodulans sp. nov.</title>
        <authorList>
            <person name="Claassens R."/>
            <person name="Venter S.N."/>
            <person name="Beukes C.W."/>
            <person name="Stepkowski T."/>
            <person name="Steenkamp E.T."/>
        </authorList>
    </citation>
    <scope>NUCLEOTIDE SEQUENCE</scope>
    <source>
        <strain evidence="3">14AB</strain>
    </source>
</reference>
<feature type="signal peptide" evidence="2">
    <location>
        <begin position="1"/>
        <end position="23"/>
    </location>
</feature>
<name>A0ABY7MB72_9BRAD</name>
<evidence type="ECO:0000256" key="1">
    <source>
        <dbReference type="SAM" id="MobiDB-lite"/>
    </source>
</evidence>
<protein>
    <recommendedName>
        <fullName evidence="5">DUF4148 domain-containing protein</fullName>
    </recommendedName>
</protein>
<evidence type="ECO:0000256" key="2">
    <source>
        <dbReference type="SAM" id="SignalP"/>
    </source>
</evidence>
<dbReference type="Proteomes" id="UP001179614">
    <property type="component" value="Chromosome"/>
</dbReference>
<accession>A0ABY7MB72</accession>
<evidence type="ECO:0000313" key="4">
    <source>
        <dbReference type="Proteomes" id="UP001179614"/>
    </source>
</evidence>
<feature type="region of interest" description="Disordered" evidence="1">
    <location>
        <begin position="44"/>
        <end position="66"/>
    </location>
</feature>
<evidence type="ECO:0000313" key="3">
    <source>
        <dbReference type="EMBL" id="WBL75424.1"/>
    </source>
</evidence>
<dbReference type="EMBL" id="CP089391">
    <property type="protein sequence ID" value="WBL75424.1"/>
    <property type="molecule type" value="Genomic_DNA"/>
</dbReference>
<dbReference type="RefSeq" id="WP_270160256.1">
    <property type="nucleotide sequence ID" value="NZ_CP089391.1"/>
</dbReference>
<keyword evidence="4" id="KW-1185">Reference proteome</keyword>
<feature type="chain" id="PRO_5046565825" description="DUF4148 domain-containing protein" evidence="2">
    <location>
        <begin position="24"/>
        <end position="66"/>
    </location>
</feature>
<gene>
    <name evidence="3" type="ORF">I3J27_20475</name>
</gene>
<organism evidence="3 4">
    <name type="scientific">Bradyrhizobium xenonodulans</name>
    <dbReference type="NCBI Taxonomy" id="2736875"/>
    <lineage>
        <taxon>Bacteria</taxon>
        <taxon>Pseudomonadati</taxon>
        <taxon>Pseudomonadota</taxon>
        <taxon>Alphaproteobacteria</taxon>
        <taxon>Hyphomicrobiales</taxon>
        <taxon>Nitrobacteraceae</taxon>
        <taxon>Bradyrhizobium</taxon>
    </lineage>
</organism>